<evidence type="ECO:0000313" key="2">
    <source>
        <dbReference type="Proteomes" id="UP000683925"/>
    </source>
</evidence>
<dbReference type="EMBL" id="CAJJDP010000093">
    <property type="protein sequence ID" value="CAD8189301.1"/>
    <property type="molecule type" value="Genomic_DNA"/>
</dbReference>
<name>A0A8S1WKX0_PAROT</name>
<evidence type="ECO:0000313" key="1">
    <source>
        <dbReference type="EMBL" id="CAD8189301.1"/>
    </source>
</evidence>
<sequence length="125" mass="14941">MAFIDKGKFDHNICLPLTFTATMNYYISQSNIKMQFNALIKHFQFNTKRNIILNDIQIQLIHQNCQIQSLKFLNQGTKMKQKTFINLHWKSDHLTRTIQKNTQQITKLHILYYSNQLIHIEKGFQ</sequence>
<organism evidence="1 2">
    <name type="scientific">Paramecium octaurelia</name>
    <dbReference type="NCBI Taxonomy" id="43137"/>
    <lineage>
        <taxon>Eukaryota</taxon>
        <taxon>Sar</taxon>
        <taxon>Alveolata</taxon>
        <taxon>Ciliophora</taxon>
        <taxon>Intramacronucleata</taxon>
        <taxon>Oligohymenophorea</taxon>
        <taxon>Peniculida</taxon>
        <taxon>Parameciidae</taxon>
        <taxon>Paramecium</taxon>
    </lineage>
</organism>
<comment type="caution">
    <text evidence="1">The sequence shown here is derived from an EMBL/GenBank/DDBJ whole genome shotgun (WGS) entry which is preliminary data.</text>
</comment>
<dbReference type="AlphaFoldDB" id="A0A8S1WKX0"/>
<gene>
    <name evidence="1" type="ORF">POCTA_138.1.T0940206</name>
</gene>
<proteinExistence type="predicted"/>
<dbReference type="Proteomes" id="UP000683925">
    <property type="component" value="Unassembled WGS sequence"/>
</dbReference>
<protein>
    <submittedName>
        <fullName evidence="1">Uncharacterized protein</fullName>
    </submittedName>
</protein>
<accession>A0A8S1WKX0</accession>
<keyword evidence="2" id="KW-1185">Reference proteome</keyword>
<reference evidence="1" key="1">
    <citation type="submission" date="2021-01" db="EMBL/GenBank/DDBJ databases">
        <authorList>
            <consortium name="Genoscope - CEA"/>
            <person name="William W."/>
        </authorList>
    </citation>
    <scope>NUCLEOTIDE SEQUENCE</scope>
</reference>